<dbReference type="PANTHER" id="PTHR42850">
    <property type="entry name" value="METALLOPHOSPHOESTERASE"/>
    <property type="match status" value="1"/>
</dbReference>
<dbReference type="PANTHER" id="PTHR42850:SF4">
    <property type="entry name" value="ZINC-DEPENDENT ENDOPOLYPHOSPHATASE"/>
    <property type="match status" value="1"/>
</dbReference>
<organism evidence="2 3">
    <name type="scientific">Myxococcus landrumensis</name>
    <dbReference type="NCBI Taxonomy" id="2813577"/>
    <lineage>
        <taxon>Bacteria</taxon>
        <taxon>Pseudomonadati</taxon>
        <taxon>Myxococcota</taxon>
        <taxon>Myxococcia</taxon>
        <taxon>Myxococcales</taxon>
        <taxon>Cystobacterineae</taxon>
        <taxon>Myxococcaceae</taxon>
        <taxon>Myxococcus</taxon>
    </lineage>
</organism>
<dbReference type="EMBL" id="CP071091">
    <property type="protein sequence ID" value="QSQ12299.1"/>
    <property type="molecule type" value="Genomic_DNA"/>
</dbReference>
<reference evidence="2 3" key="1">
    <citation type="submission" date="2021-02" db="EMBL/GenBank/DDBJ databases">
        <title>De Novo genome assembly of isolated myxobacteria.</title>
        <authorList>
            <person name="Stevens D.C."/>
        </authorList>
    </citation>
    <scope>NUCLEOTIDE SEQUENCE [LARGE SCALE GENOMIC DNA]</scope>
    <source>
        <strain evidence="2 3">SCHIC003</strain>
    </source>
</reference>
<dbReference type="InterPro" id="IPR050126">
    <property type="entry name" value="Ap4A_hydrolase"/>
</dbReference>
<evidence type="ECO:0000259" key="1">
    <source>
        <dbReference type="Pfam" id="PF00149"/>
    </source>
</evidence>
<gene>
    <name evidence="2" type="ORF">JY572_28575</name>
</gene>
<dbReference type="InterPro" id="IPR004843">
    <property type="entry name" value="Calcineurin-like_PHP"/>
</dbReference>
<evidence type="ECO:0000313" key="2">
    <source>
        <dbReference type="EMBL" id="QSQ12299.1"/>
    </source>
</evidence>
<name>A0ABX7N0Q9_9BACT</name>
<dbReference type="Gene3D" id="3.60.21.10">
    <property type="match status" value="1"/>
</dbReference>
<dbReference type="Proteomes" id="UP000663090">
    <property type="component" value="Chromosome"/>
</dbReference>
<dbReference type="CDD" id="cd00144">
    <property type="entry name" value="MPP_PPP_family"/>
    <property type="match status" value="1"/>
</dbReference>
<dbReference type="RefSeq" id="WP_206714029.1">
    <property type="nucleotide sequence ID" value="NZ_CP071091.1"/>
</dbReference>
<evidence type="ECO:0000313" key="3">
    <source>
        <dbReference type="Proteomes" id="UP000663090"/>
    </source>
</evidence>
<sequence>MRTLFIGDVHGCAAELDALLEACGWRPGDRVVLVGDLVAKGPDSAGVVRRARELGMLAVRGNHDAHVLRWHHGQAPEGKKLSKEHRQVLETLTPEDWAYLEAQPLFRRFPELNVLAVHGGVVPGIPLAAQRPEELLNLRSIAPDGTPSKRVDGGVPWASCWQGPEFIIFGHDAVRGVQLHPHAMGLDSGCVYGGDLTALVMPERRLVSVRAKRCYVNVNAPQ</sequence>
<keyword evidence="3" id="KW-1185">Reference proteome</keyword>
<dbReference type="InterPro" id="IPR029052">
    <property type="entry name" value="Metallo-depent_PP-like"/>
</dbReference>
<proteinExistence type="predicted"/>
<dbReference type="SUPFAM" id="SSF56300">
    <property type="entry name" value="Metallo-dependent phosphatases"/>
    <property type="match status" value="1"/>
</dbReference>
<protein>
    <submittedName>
        <fullName evidence="2">Metallophosphoesterase</fullName>
    </submittedName>
</protein>
<accession>A0ABX7N0Q9</accession>
<dbReference type="Pfam" id="PF00149">
    <property type="entry name" value="Metallophos"/>
    <property type="match status" value="1"/>
</dbReference>
<feature type="domain" description="Calcineurin-like phosphoesterase" evidence="1">
    <location>
        <begin position="1"/>
        <end position="172"/>
    </location>
</feature>